<reference evidence="3" key="1">
    <citation type="submission" date="2016-10" db="EMBL/GenBank/DDBJ databases">
        <authorList>
            <person name="Varghese N."/>
            <person name="Submissions S."/>
        </authorList>
    </citation>
    <scope>NUCLEOTIDE SEQUENCE [LARGE SCALE GENOMIC DNA]</scope>
    <source>
        <strain evidence="3">DSM 22127</strain>
    </source>
</reference>
<keyword evidence="1" id="KW-1133">Transmembrane helix</keyword>
<feature type="transmembrane region" description="Helical" evidence="1">
    <location>
        <begin position="43"/>
        <end position="63"/>
    </location>
</feature>
<feature type="transmembrane region" description="Helical" evidence="1">
    <location>
        <begin position="538"/>
        <end position="562"/>
    </location>
</feature>
<feature type="transmembrane region" description="Helical" evidence="1">
    <location>
        <begin position="643"/>
        <end position="661"/>
    </location>
</feature>
<sequence>MTLQDTTVAPAGPAPATDPLRGDLALGATVLVAGGVLLLDVPVAVRCLLTVLLAVVVPVAALLGSPARRTPPSLAEVVTACGGSVLLLLLVGLALNTLLPVVGIDRALATAPVVVGVVLLDLGLVAWRLRQGADLARPLAAAVRSAVLWRAGTAEALALASLVICIAGAVRLNNGASSAVAVVGHALVAATFVALLLRPARSRLSDGLALYLAAAALLLGTSVRGWYVIGHDIQREFLVYLLAQGQDRWQMSSLDSAYNACLSVSVLPTVVANLTGLGGVVVFKVVLQLAFALVPVAVYAASRGWAGRRVALLGALVLVTFPTFHNDMPYLVRQEVAFLFLALALLTAARHDLRRGLQLALVVGFGVGVVLSHYSTTYLLLLGLVMGSAGFHVSRHLASRRTPGQRVRERPVLLAPVVVVAVGLATWTWVSPVTQSGGHLEETVTSTVSAVVSGSSGPGSSDLSYGLFAGRQASPDERLAMFAAETLDERRAESGAWLLDDAEAAALTPATVDIRDDALTPVGRVLDAVGLDVTRGNALLRLGAALLLQVLLLAGVALLALARFSTPRRRPGLARWAVPTETLWLVLGAIAALGLVVVVPGLSASYGVLRAFQQGLLVFAPVIVVGAVGVLGLLLARLRTGPMAVAGAGFVGLFLVLTGVVSTTTGGAPGQLALSNSGQYYDLYYLTDAEAAGTRWLARAARSAPVQSEVVTDKVAVGRLRSATGGEIEVSGEFFPTQLRRDTFVFLGAQTVEHEQATIFYTGNLITYRYPVELLEQRLDLVYSNPDAEVFR</sequence>
<dbReference type="EMBL" id="LT629757">
    <property type="protein sequence ID" value="SDT02715.1"/>
    <property type="molecule type" value="Genomic_DNA"/>
</dbReference>
<accession>A0A1H1X036</accession>
<dbReference type="Proteomes" id="UP000198859">
    <property type="component" value="Chromosome I"/>
</dbReference>
<feature type="transmembrane region" description="Helical" evidence="1">
    <location>
        <begin position="583"/>
        <end position="609"/>
    </location>
</feature>
<feature type="transmembrane region" description="Helical" evidence="1">
    <location>
        <begin position="107"/>
        <end position="127"/>
    </location>
</feature>
<feature type="transmembrane region" description="Helical" evidence="1">
    <location>
        <begin position="176"/>
        <end position="197"/>
    </location>
</feature>
<keyword evidence="3" id="KW-1185">Reference proteome</keyword>
<dbReference type="AlphaFoldDB" id="A0A1H1X036"/>
<dbReference type="STRING" id="642780.SAMN04488570_3328"/>
<name>A0A1H1X036_9ACTN</name>
<evidence type="ECO:0000313" key="3">
    <source>
        <dbReference type="Proteomes" id="UP000198859"/>
    </source>
</evidence>
<feature type="transmembrane region" description="Helical" evidence="1">
    <location>
        <begin position="306"/>
        <end position="324"/>
    </location>
</feature>
<gene>
    <name evidence="2" type="ORF">SAMN04488570_3328</name>
</gene>
<feature type="transmembrane region" description="Helical" evidence="1">
    <location>
        <begin position="277"/>
        <end position="299"/>
    </location>
</feature>
<proteinExistence type="predicted"/>
<feature type="transmembrane region" description="Helical" evidence="1">
    <location>
        <begin position="380"/>
        <end position="398"/>
    </location>
</feature>
<feature type="transmembrane region" description="Helical" evidence="1">
    <location>
        <begin position="615"/>
        <end position="636"/>
    </location>
</feature>
<dbReference type="OrthoDB" id="3784811at2"/>
<organism evidence="2 3">
    <name type="scientific">Nocardioides scoriae</name>
    <dbReference type="NCBI Taxonomy" id="642780"/>
    <lineage>
        <taxon>Bacteria</taxon>
        <taxon>Bacillati</taxon>
        <taxon>Actinomycetota</taxon>
        <taxon>Actinomycetes</taxon>
        <taxon>Propionibacteriales</taxon>
        <taxon>Nocardioidaceae</taxon>
        <taxon>Nocardioides</taxon>
    </lineage>
</organism>
<dbReference type="RefSeq" id="WP_091731964.1">
    <property type="nucleotide sequence ID" value="NZ_LT629757.1"/>
</dbReference>
<keyword evidence="1" id="KW-0472">Membrane</keyword>
<feature type="transmembrane region" description="Helical" evidence="1">
    <location>
        <begin position="75"/>
        <end position="95"/>
    </location>
</feature>
<evidence type="ECO:0000256" key="1">
    <source>
        <dbReference type="SAM" id="Phobius"/>
    </source>
</evidence>
<feature type="transmembrane region" description="Helical" evidence="1">
    <location>
        <begin position="147"/>
        <end position="170"/>
    </location>
</feature>
<feature type="transmembrane region" description="Helical" evidence="1">
    <location>
        <begin position="410"/>
        <end position="430"/>
    </location>
</feature>
<feature type="transmembrane region" description="Helical" evidence="1">
    <location>
        <begin position="209"/>
        <end position="229"/>
    </location>
</feature>
<protein>
    <submittedName>
        <fullName evidence="2">Predicted membrane protein</fullName>
    </submittedName>
</protein>
<keyword evidence="1" id="KW-0812">Transmembrane</keyword>
<evidence type="ECO:0000313" key="2">
    <source>
        <dbReference type="EMBL" id="SDT02715.1"/>
    </source>
</evidence>